<dbReference type="PROSITE" id="PS51257">
    <property type="entry name" value="PROKAR_LIPOPROTEIN"/>
    <property type="match status" value="1"/>
</dbReference>
<feature type="domain" description="Glycosyl-hydrolase family 116 catalytic region" evidence="1">
    <location>
        <begin position="456"/>
        <end position="759"/>
    </location>
</feature>
<dbReference type="EMBL" id="JAHQCW010000024">
    <property type="protein sequence ID" value="MBU9737752.1"/>
    <property type="molecule type" value="Genomic_DNA"/>
</dbReference>
<dbReference type="InterPro" id="IPR052566">
    <property type="entry name" value="Non-lysos_glucosylceramidase"/>
</dbReference>
<dbReference type="GO" id="GO:0004553">
    <property type="term" value="F:hydrolase activity, hydrolyzing O-glycosyl compounds"/>
    <property type="evidence" value="ECO:0007669"/>
    <property type="project" value="InterPro"/>
</dbReference>
<evidence type="ECO:0000259" key="1">
    <source>
        <dbReference type="Pfam" id="PF04685"/>
    </source>
</evidence>
<dbReference type="Pfam" id="PF12215">
    <property type="entry name" value="Glyco_hydr_116N"/>
    <property type="match status" value="1"/>
</dbReference>
<protein>
    <recommendedName>
        <fullName evidence="5">Beta-glucosidase</fullName>
    </recommendedName>
</protein>
<dbReference type="RefSeq" id="WP_238722179.1">
    <property type="nucleotide sequence ID" value="NZ_JAHQCW010000024.1"/>
</dbReference>
<comment type="caution">
    <text evidence="3">The sequence shown here is derived from an EMBL/GenBank/DDBJ whole genome shotgun (WGS) entry which is preliminary data.</text>
</comment>
<name>A0A949K832_9FIRM</name>
<dbReference type="Gene3D" id="1.50.10.10">
    <property type="match status" value="1"/>
</dbReference>
<dbReference type="InterPro" id="IPR024462">
    <property type="entry name" value="GH116_N"/>
</dbReference>
<gene>
    <name evidence="3" type="ORF">KTH89_14490</name>
</gene>
<dbReference type="Pfam" id="PF04685">
    <property type="entry name" value="DUF608"/>
    <property type="match status" value="1"/>
</dbReference>
<dbReference type="GO" id="GO:0005975">
    <property type="term" value="P:carbohydrate metabolic process"/>
    <property type="evidence" value="ECO:0007669"/>
    <property type="project" value="InterPro"/>
</dbReference>
<evidence type="ECO:0008006" key="5">
    <source>
        <dbReference type="Google" id="ProtNLM"/>
    </source>
</evidence>
<evidence type="ECO:0000313" key="3">
    <source>
        <dbReference type="EMBL" id="MBU9737752.1"/>
    </source>
</evidence>
<dbReference type="AlphaFoldDB" id="A0A949K832"/>
<dbReference type="Proteomes" id="UP000712157">
    <property type="component" value="Unassembled WGS sequence"/>
</dbReference>
<dbReference type="PANTHER" id="PTHR12654:SF0">
    <property type="entry name" value="NON-LYSOSOMAL GLUCOSYLCERAMIDASE"/>
    <property type="match status" value="1"/>
</dbReference>
<dbReference type="InterPro" id="IPR012341">
    <property type="entry name" value="6hp_glycosidase-like_sf"/>
</dbReference>
<organism evidence="3 4">
    <name type="scientific">Diplocloster agilis</name>
    <dbReference type="NCBI Taxonomy" id="2850323"/>
    <lineage>
        <taxon>Bacteria</taxon>
        <taxon>Bacillati</taxon>
        <taxon>Bacillota</taxon>
        <taxon>Clostridia</taxon>
        <taxon>Lachnospirales</taxon>
        <taxon>Lachnospiraceae</taxon>
        <taxon>Diplocloster</taxon>
    </lineage>
</organism>
<feature type="domain" description="Glycosyl-hydrolase family 116 N-terminal" evidence="2">
    <location>
        <begin position="16"/>
        <end position="337"/>
    </location>
</feature>
<evidence type="ECO:0000259" key="2">
    <source>
        <dbReference type="Pfam" id="PF12215"/>
    </source>
</evidence>
<reference evidence="3" key="1">
    <citation type="submission" date="2021-06" db="EMBL/GenBank/DDBJ databases">
        <title>Description of novel taxa of the family Lachnospiraceae.</title>
        <authorList>
            <person name="Chaplin A.V."/>
            <person name="Sokolova S.R."/>
            <person name="Pikina A.P."/>
            <person name="Korzhanova M."/>
            <person name="Belova V."/>
            <person name="Korostin D."/>
            <person name="Efimov B.A."/>
        </authorList>
    </citation>
    <scope>NUCLEOTIDE SEQUENCE</scope>
    <source>
        <strain evidence="3">ASD5720</strain>
    </source>
</reference>
<dbReference type="SUPFAM" id="SSF48208">
    <property type="entry name" value="Six-hairpin glycosidases"/>
    <property type="match status" value="1"/>
</dbReference>
<accession>A0A949K832</accession>
<dbReference type="PANTHER" id="PTHR12654">
    <property type="entry name" value="BILE ACID BETA-GLUCOSIDASE-RELATED"/>
    <property type="match status" value="1"/>
</dbReference>
<proteinExistence type="predicted"/>
<dbReference type="InterPro" id="IPR006775">
    <property type="entry name" value="GH116_catalytic"/>
</dbReference>
<dbReference type="InterPro" id="IPR008928">
    <property type="entry name" value="6-hairpin_glycosidase_sf"/>
</dbReference>
<keyword evidence="4" id="KW-1185">Reference proteome</keyword>
<evidence type="ECO:0000313" key="4">
    <source>
        <dbReference type="Proteomes" id="UP000712157"/>
    </source>
</evidence>
<sequence>MSRFEYTNEKLKEISFPVGGIGTGCIGVAGNGLLADWEIFNRPNKRSYNGYTHFALKAEKDGEVLDARIILGDYMGSRMGSYLRNGKLHSGYGFGPERMTLAGMPHFQQVRFRGEYPLAQLQFSDGRMPAYVEMLAFNPFIPSNDADSSIPAAFFELCVRNTGDSRIDYSLAFSATNPVECVKSVNSYQESGTVKMLGMKPWGVQETDKNYGDLTIATDAPKTSCQQYWYRGNRSDSLEMFWKDFLKPGGLKDRYYPEDYELYKGQGRNKDTAVLAAHFSLEPGETGKVRFVLSWNIPYVYNYWNPEEDKRTYWKNYYTKLFRDSGAAAVYSIRNWDRLYGATRTFHDLLMQTTMPETAREAVLANIATLKTPTCLRLENGEFYGFEGCIEDEGCCEGSCSHVWNYAYALPFLFPKLERSMRDLDFRYNQDPSGKMSFRLQLPLGRRRDSFNACVDGQMGSIYKVYREWKISGDDNWLKEIYPAVKKAMEYAWHPDNKDRWDPDKSGVITGRQHHTLDMELFGANSWLTGFYLLALKSMWRMAEHLRYEEDAREYKRIFEKGKQWVDENLFNGSYFIQRIDLNDKQLLEPYSKDRALFGESVFEAYWNEESGQIKYQVGEGCLIDQVLAQWHADLSGLGEIFERQKVKSALKAIHEHNYYKDISELTNTWRIYSLNEESGTVICTWPRGSKKPDIPVAYNSETMAGFEYQAGIHMIREGMEQEGLDLITAVRDRYDGSKRNPWNEIECGSNYARSMASYGLLLAYSGFRYDMSRGKIGFQPLKNQEDFFCFWAMDGGWGSMRMEKDRICLRVAYGEISLRELELPEWKADRDDQNMDRNTERNIEACIGKEILKPERIGDTILLHGGEAVRIKENTALEIRYIGAGSGQRKIQE</sequence>